<feature type="region of interest" description="Disordered" evidence="1">
    <location>
        <begin position="37"/>
        <end position="59"/>
    </location>
</feature>
<protein>
    <submittedName>
        <fullName evidence="4 5">Glutathione S-transferase</fullName>
        <ecNumber evidence="5">2.5.1.18</ecNumber>
    </submittedName>
</protein>
<evidence type="ECO:0000313" key="7">
    <source>
        <dbReference type="Proteomes" id="UP000240624"/>
    </source>
</evidence>
<evidence type="ECO:0000313" key="6">
    <source>
        <dbReference type="Proteomes" id="UP000193495"/>
    </source>
</evidence>
<name>A0A1X6ZVW0_9RHOB</name>
<sequence length="202" mass="22733">MPTLYHAPNSRSTSILVLIEEMGIADRIDVVEVTVARQDGNGGPDPRNPHPEGKVPYLTDGEDHVRERGAIIAYLTDRFPETALGRPVGHPQRGTFLSWLFYYQGVMEPVLVHDWATIDHPILHATFRDLEAVFARLAEALDSQPYLLGEDYSAVDLLLSSPFQWLPDAMPEQPALRGWIRRCADRPAFHAVMAREQAGLRR</sequence>
<dbReference type="SFLD" id="SFLDG00358">
    <property type="entry name" value="Main_(cytGST)"/>
    <property type="match status" value="1"/>
</dbReference>
<evidence type="ECO:0000259" key="2">
    <source>
        <dbReference type="PROSITE" id="PS50404"/>
    </source>
</evidence>
<dbReference type="PROSITE" id="PS50405">
    <property type="entry name" value="GST_CTER"/>
    <property type="match status" value="1"/>
</dbReference>
<dbReference type="SUPFAM" id="SSF47616">
    <property type="entry name" value="GST C-terminal domain-like"/>
    <property type="match status" value="1"/>
</dbReference>
<reference evidence="4 7" key="2">
    <citation type="submission" date="2018-03" db="EMBL/GenBank/DDBJ databases">
        <title>Genomic Encyclopedia of Archaeal and Bacterial Type Strains, Phase II (KMG-II): from individual species to whole genera.</title>
        <authorList>
            <person name="Goeker M."/>
        </authorList>
    </citation>
    <scope>NUCLEOTIDE SEQUENCE [LARGE SCALE GENOMIC DNA]</scope>
    <source>
        <strain evidence="4 7">DSM 29956</strain>
    </source>
</reference>
<dbReference type="PANTHER" id="PTHR44051">
    <property type="entry name" value="GLUTATHIONE S-TRANSFERASE-RELATED"/>
    <property type="match status" value="1"/>
</dbReference>
<dbReference type="Pfam" id="PF00043">
    <property type="entry name" value="GST_C"/>
    <property type="match status" value="1"/>
</dbReference>
<dbReference type="InterPro" id="IPR036249">
    <property type="entry name" value="Thioredoxin-like_sf"/>
</dbReference>
<evidence type="ECO:0000256" key="1">
    <source>
        <dbReference type="SAM" id="MobiDB-lite"/>
    </source>
</evidence>
<dbReference type="SFLD" id="SFLDS00019">
    <property type="entry name" value="Glutathione_Transferase_(cytos"/>
    <property type="match status" value="1"/>
</dbReference>
<dbReference type="EMBL" id="FWFY01000011">
    <property type="protein sequence ID" value="SLN63356.1"/>
    <property type="molecule type" value="Genomic_DNA"/>
</dbReference>
<dbReference type="Pfam" id="PF13417">
    <property type="entry name" value="GST_N_3"/>
    <property type="match status" value="1"/>
</dbReference>
<dbReference type="InterPro" id="IPR010987">
    <property type="entry name" value="Glutathione-S-Trfase_C-like"/>
</dbReference>
<dbReference type="Proteomes" id="UP000193495">
    <property type="component" value="Unassembled WGS sequence"/>
</dbReference>
<gene>
    <name evidence="5" type="primary">gstB_2</name>
    <name evidence="4" type="ORF">CLV79_1101</name>
    <name evidence="5" type="ORF">LOS8367_03065</name>
</gene>
<keyword evidence="5" id="KW-0808">Transferase</keyword>
<dbReference type="EC" id="2.5.1.18" evidence="5"/>
<dbReference type="Gene3D" id="1.20.1050.10">
    <property type="match status" value="1"/>
</dbReference>
<dbReference type="InterPro" id="IPR040079">
    <property type="entry name" value="Glutathione_S-Trfase"/>
</dbReference>
<dbReference type="OrthoDB" id="5740960at2"/>
<dbReference type="SUPFAM" id="SSF52833">
    <property type="entry name" value="Thioredoxin-like"/>
    <property type="match status" value="1"/>
</dbReference>
<dbReference type="CDD" id="cd03207">
    <property type="entry name" value="GST_C_8"/>
    <property type="match status" value="1"/>
</dbReference>
<dbReference type="GO" id="GO:0004364">
    <property type="term" value="F:glutathione transferase activity"/>
    <property type="evidence" value="ECO:0007669"/>
    <property type="project" value="UniProtKB-EC"/>
</dbReference>
<evidence type="ECO:0000313" key="4">
    <source>
        <dbReference type="EMBL" id="PSK83422.1"/>
    </source>
</evidence>
<dbReference type="Gene3D" id="3.40.30.10">
    <property type="entry name" value="Glutaredoxin"/>
    <property type="match status" value="1"/>
</dbReference>
<dbReference type="CDD" id="cd03046">
    <property type="entry name" value="GST_N_GTT1_like"/>
    <property type="match status" value="1"/>
</dbReference>
<reference evidence="5 6" key="1">
    <citation type="submission" date="2017-03" db="EMBL/GenBank/DDBJ databases">
        <authorList>
            <person name="Afonso C.L."/>
            <person name="Miller P.J."/>
            <person name="Scott M.A."/>
            <person name="Spackman E."/>
            <person name="Goraichik I."/>
            <person name="Dimitrov K.M."/>
            <person name="Suarez D.L."/>
            <person name="Swayne D.E."/>
        </authorList>
    </citation>
    <scope>NUCLEOTIDE SEQUENCE [LARGE SCALE GENOMIC DNA]</scope>
    <source>
        <strain evidence="5 6">CECT 8367</strain>
    </source>
</reference>
<evidence type="ECO:0000259" key="3">
    <source>
        <dbReference type="PROSITE" id="PS50405"/>
    </source>
</evidence>
<evidence type="ECO:0000313" key="5">
    <source>
        <dbReference type="EMBL" id="SLN63356.1"/>
    </source>
</evidence>
<keyword evidence="7" id="KW-1185">Reference proteome</keyword>
<dbReference type="Proteomes" id="UP000240624">
    <property type="component" value="Unassembled WGS sequence"/>
</dbReference>
<organism evidence="5 6">
    <name type="scientific">Limimaricola soesokkakensis</name>
    <dbReference type="NCBI Taxonomy" id="1343159"/>
    <lineage>
        <taxon>Bacteria</taxon>
        <taxon>Pseudomonadati</taxon>
        <taxon>Pseudomonadota</taxon>
        <taxon>Alphaproteobacteria</taxon>
        <taxon>Rhodobacterales</taxon>
        <taxon>Paracoccaceae</taxon>
        <taxon>Limimaricola</taxon>
    </lineage>
</organism>
<proteinExistence type="predicted"/>
<dbReference type="PROSITE" id="PS50404">
    <property type="entry name" value="GST_NTER"/>
    <property type="match status" value="1"/>
</dbReference>
<dbReference type="AlphaFoldDB" id="A0A1X6ZVW0"/>
<feature type="domain" description="GST N-terminal" evidence="2">
    <location>
        <begin position="1"/>
        <end position="83"/>
    </location>
</feature>
<dbReference type="RefSeq" id="WP_085897500.1">
    <property type="nucleotide sequence ID" value="NZ_FWFY01000011.1"/>
</dbReference>
<accession>A0A1X6ZVW0</accession>
<feature type="domain" description="GST C-terminal" evidence="3">
    <location>
        <begin position="89"/>
        <end position="202"/>
    </location>
</feature>
<dbReference type="SFLD" id="SFLDG01150">
    <property type="entry name" value="Main.1:_Beta-like"/>
    <property type="match status" value="1"/>
</dbReference>
<dbReference type="InterPro" id="IPR036282">
    <property type="entry name" value="Glutathione-S-Trfase_C_sf"/>
</dbReference>
<dbReference type="InterPro" id="IPR004046">
    <property type="entry name" value="GST_C"/>
</dbReference>
<dbReference type="EMBL" id="PYGB01000010">
    <property type="protein sequence ID" value="PSK83422.1"/>
    <property type="molecule type" value="Genomic_DNA"/>
</dbReference>
<dbReference type="InterPro" id="IPR004045">
    <property type="entry name" value="Glutathione_S-Trfase_N"/>
</dbReference>
<dbReference type="PANTHER" id="PTHR44051:SF21">
    <property type="entry name" value="GLUTATHIONE S-TRANSFERASE FAMILY PROTEIN"/>
    <property type="match status" value="1"/>
</dbReference>